<gene>
    <name evidence="5" type="ORF">GCM10025867_20410</name>
</gene>
<protein>
    <recommendedName>
        <fullName evidence="3">Carboxylic ester hydrolase</fullName>
        <ecNumber evidence="3">3.1.1.-</ecNumber>
    </recommendedName>
</protein>
<sequence length="408" mass="41974">MNVFTPRPGETDAALPVLVYIHGGGYVAGSPASPWYDGAAFNRDGIVTVSVSYRLGFDGFGFIEDAPMNRGVLDWILALEWVRDNIDGFGGDPRRVTIAGQSAGGGAVLTLLAVPSAKELFHGVISLSGATSDTPLASAEAAGRLLAEKAGVAPTLEGLRAVPEETILRLQGELSVVEAQAPGDPMAPLAALVTDGLVLGPVVDGHLLPTGVREALAGGAGAEKALLLGATDNEFSMALLPHEAALADVDPASALAGLGLDEPAARSYVDTHPGLSTAGILGQFVTDSIFRSKAVEYARAREDGGAPAWLYRFAWSSAVMGGATHCLDVPFFFDCLDDDRVDAITGPNPPASLAADVHGAAVRFITAGDLGWAAYDDEAKAVMVYGVPSVVVPDGYADASVSAAVPRR</sequence>
<dbReference type="EC" id="3.1.1.-" evidence="3"/>
<reference evidence="6" key="1">
    <citation type="journal article" date="2019" name="Int. J. Syst. Evol. Microbiol.">
        <title>The Global Catalogue of Microorganisms (GCM) 10K type strain sequencing project: providing services to taxonomists for standard genome sequencing and annotation.</title>
        <authorList>
            <consortium name="The Broad Institute Genomics Platform"/>
            <consortium name="The Broad Institute Genome Sequencing Center for Infectious Disease"/>
            <person name="Wu L."/>
            <person name="Ma J."/>
        </authorList>
    </citation>
    <scope>NUCLEOTIDE SEQUENCE [LARGE SCALE GENOMIC DNA]</scope>
    <source>
        <strain evidence="6">NBRC 108728</strain>
    </source>
</reference>
<dbReference type="InterPro" id="IPR050309">
    <property type="entry name" value="Type-B_Carboxylest/Lipase"/>
</dbReference>
<accession>A0ABM8GNI4</accession>
<dbReference type="EMBL" id="AP027732">
    <property type="protein sequence ID" value="BDZ49800.1"/>
    <property type="molecule type" value="Genomic_DNA"/>
</dbReference>
<evidence type="ECO:0000256" key="3">
    <source>
        <dbReference type="RuleBase" id="RU361235"/>
    </source>
</evidence>
<dbReference type="InterPro" id="IPR002018">
    <property type="entry name" value="CarbesteraseB"/>
</dbReference>
<organism evidence="5 6">
    <name type="scientific">Frondihabitans sucicola</name>
    <dbReference type="NCBI Taxonomy" id="1268041"/>
    <lineage>
        <taxon>Bacteria</taxon>
        <taxon>Bacillati</taxon>
        <taxon>Actinomycetota</taxon>
        <taxon>Actinomycetes</taxon>
        <taxon>Micrococcales</taxon>
        <taxon>Microbacteriaceae</taxon>
        <taxon>Frondihabitans</taxon>
    </lineage>
</organism>
<dbReference type="InterPro" id="IPR029058">
    <property type="entry name" value="AB_hydrolase_fold"/>
</dbReference>
<keyword evidence="2 3" id="KW-0378">Hydrolase</keyword>
<dbReference type="SUPFAM" id="SSF53474">
    <property type="entry name" value="alpha/beta-Hydrolases"/>
    <property type="match status" value="1"/>
</dbReference>
<comment type="similarity">
    <text evidence="1 3">Belongs to the type-B carboxylesterase/lipase family.</text>
</comment>
<keyword evidence="6" id="KW-1185">Reference proteome</keyword>
<feature type="domain" description="Carboxylesterase type B" evidence="4">
    <location>
        <begin position="1"/>
        <end position="335"/>
    </location>
</feature>
<evidence type="ECO:0000313" key="6">
    <source>
        <dbReference type="Proteomes" id="UP001321486"/>
    </source>
</evidence>
<evidence type="ECO:0000259" key="4">
    <source>
        <dbReference type="Pfam" id="PF00135"/>
    </source>
</evidence>
<dbReference type="Gene3D" id="3.40.50.1820">
    <property type="entry name" value="alpha/beta hydrolase"/>
    <property type="match status" value="1"/>
</dbReference>
<evidence type="ECO:0000256" key="2">
    <source>
        <dbReference type="ARBA" id="ARBA00022801"/>
    </source>
</evidence>
<dbReference type="InterPro" id="IPR019826">
    <property type="entry name" value="Carboxylesterase_B_AS"/>
</dbReference>
<evidence type="ECO:0000313" key="5">
    <source>
        <dbReference type="EMBL" id="BDZ49800.1"/>
    </source>
</evidence>
<name>A0ABM8GNI4_9MICO</name>
<proteinExistence type="inferred from homology"/>
<dbReference type="Proteomes" id="UP001321486">
    <property type="component" value="Chromosome"/>
</dbReference>
<dbReference type="Pfam" id="PF00135">
    <property type="entry name" value="COesterase"/>
    <property type="match status" value="1"/>
</dbReference>
<dbReference type="PANTHER" id="PTHR11559">
    <property type="entry name" value="CARBOXYLESTERASE"/>
    <property type="match status" value="1"/>
</dbReference>
<dbReference type="PROSITE" id="PS00122">
    <property type="entry name" value="CARBOXYLESTERASE_B_1"/>
    <property type="match status" value="1"/>
</dbReference>
<evidence type="ECO:0000256" key="1">
    <source>
        <dbReference type="ARBA" id="ARBA00005964"/>
    </source>
</evidence>